<evidence type="ECO:0000313" key="2">
    <source>
        <dbReference type="Proteomes" id="UP001304970"/>
    </source>
</evidence>
<reference evidence="1 2" key="1">
    <citation type="submission" date="2023-07" db="EMBL/GenBank/DDBJ databases">
        <title>Closed genome sequence of Methanosarcinaceae archaeon Am2.</title>
        <authorList>
            <person name="Poehlein A."/>
            <person name="Protasov E."/>
            <person name="Platt K."/>
            <person name="Reeh H."/>
            <person name="Daniel R."/>
            <person name="Brune A."/>
        </authorList>
    </citation>
    <scope>NUCLEOTIDE SEQUENCE [LARGE SCALE GENOMIC DNA]</scope>
    <source>
        <strain evidence="1 2">Am2</strain>
    </source>
</reference>
<dbReference type="EMBL" id="CP131061">
    <property type="protein sequence ID" value="WNY26369.1"/>
    <property type="molecule type" value="Genomic_DNA"/>
</dbReference>
<gene>
    <name evidence="1" type="ORF">MsAm2_01290</name>
</gene>
<keyword evidence="2" id="KW-1185">Reference proteome</keyword>
<evidence type="ECO:0000313" key="1">
    <source>
        <dbReference type="EMBL" id="WNY26369.1"/>
    </source>
</evidence>
<accession>A0AA96V4G9</accession>
<dbReference type="Proteomes" id="UP001304970">
    <property type="component" value="Chromosome"/>
</dbReference>
<sequence length="1570" mass="160589">MKTQEKNKNYIKIAIVILIVILLALLFTTCLSFKDENDLLCSCTVSGQGSTGEGFIHKGDGGPEPPGPVVVTPGGNGTDPTNPPVNPPMPLEFKTELYDYNETTHTLRVLVSNDTISSAADINNITFENMSDPADQGTVPEADFDVTKYELLQFTYLVSIRGSQLNTPGDGELYTYSVSKGNDPFGSVNYPFEAGSGTDTDPFTMEHIVQFDALRYYTEGNGSGRFFQLDEDLTYPDDWNQAAGPTNLYERAGNDGTGWDPIGTDDTTDAFDGKFDGNNKKIEKFYINKSTSTNVGIFGATETGSKIGNITIDLTGQEIIGKSDVGGLVGYNQGSILNVDIIGGTIIGEKGVGGLIGSNMGPIQESNAGSASNPITVKGIHETGGFIGDNWELIETSSVVSNVFGIKVSSSGGSGIGGFIGNNAVDLTLNNSTVNSSVSAPDSKAVGGVFGSNAGKITPSEPLVFSKDITGLDNVGGFIGYNSGEIAGTATDPIFVNGTVAGNDYVGGLIGSCSASSAISGVTYNGSSVTGNDYVGGLIGANYGDTISDSVVNSGDSANPVEITGNFYIGGFIGKNEGAIENSNVLNSSVEGKREVGGFIGNNSGLIESSAVGSSAVPVNVSGVNLVGGFIGVNNASGIITTSTVVSDVTGTGTAATKGDYIGGFIGSNAADLTLTNSTVNSTLTTSNSNYVGGVFGGNWGTITINENTVLSKNIEALNFSGGFIGANYGKINNENTLAVNGTVEGDRYVGGLIGANNASLENMTYNGTLVSGNTYVGGLIGSNVVNTPATDIISTSKVDSGNPASPAEIKGHSEVGGFIGNNNGTITMSTVVSKVVGTGTDSQRGMNIGGFIGNNSAALTLDNSTVDSAITSTENSNSVGGVFGQNSGTITPSEALVFSKNIIGLDNVGGFIGYNSGEIAGTATETIFVNGTVAGNNYVGGLIGSCSVSSTISGVTYNGSSVTGNDYVGGLIGNNSGTVKTSTAGSINVVLSDHIVPTNIFQYMEDTSTVNSLVNVSGNDYVGGFIGKNTGVVGETAAVGQPPVGNPAEYIYAAANVSGNNYVGGLIGENDRQNAGSNENVRYYYSGGNVYATGSYVGGLIGSNIHPRQMWYIGSSSNVTIDSESDVENIGGLFGKNKQNRPGCGTHYSISRGNILIKTTENIRYVGGFVGNMDQKIENSGATTMIEKSTSNGNIDVRGNHISMVGGFAGYNSGSIQTTCKSSGNVDVTGVNIEDIGGLVGYSEGQVLSSSSSGNVVISGSGKNIGGLVGRNNNIDSTNQMSTRGTINGNTNASGNVHAPNCDNVGGLVGNNNLAKIAPNDFTPQNSKINASGDVTGNNNVGGLIGLHEGEEVRFIGYYKSGETNAGGNITGKDNVGGLVGYSKSSMNIISTKACGNVTGENNVGGLIGKIDFISKPNANGITYNNVNNSYSTANVTATGDNVGGLIGLATGSGTYKIVVNRIYTTGSVSGNDSVGGLIGNGSDISISNSNALNSEISASGSNIHRIIGTMLDSTLSNNYATVGGTGTWTKKGLDQADGWDGEVFGWGNSVSGTYYWKNGSKPSLFWEP</sequence>
<organism evidence="1 2">
    <name type="scientific">Methanolapillus ohkumae</name>
    <dbReference type="NCBI Taxonomy" id="3028298"/>
    <lineage>
        <taxon>Archaea</taxon>
        <taxon>Methanobacteriati</taxon>
        <taxon>Methanobacteriota</taxon>
        <taxon>Stenosarchaea group</taxon>
        <taxon>Methanomicrobia</taxon>
        <taxon>Methanosarcinales</taxon>
        <taxon>Methanosarcinaceae</taxon>
        <taxon>Methanolapillus</taxon>
    </lineage>
</organism>
<proteinExistence type="predicted"/>
<name>A0AA96V4G9_9EURY</name>
<dbReference type="Gene3D" id="2.160.20.110">
    <property type="match status" value="8"/>
</dbReference>
<protein>
    <recommendedName>
        <fullName evidence="3">GLUG domain-containing protein</fullName>
    </recommendedName>
</protein>
<evidence type="ECO:0008006" key="3">
    <source>
        <dbReference type="Google" id="ProtNLM"/>
    </source>
</evidence>
<dbReference type="RefSeq" id="WP_338097896.1">
    <property type="nucleotide sequence ID" value="NZ_CP131061.1"/>
</dbReference>
<dbReference type="GeneID" id="89227525"/>